<accession>A0A327JPU0</accession>
<dbReference type="GO" id="GO:0008757">
    <property type="term" value="F:S-adenosylmethionine-dependent methyltransferase activity"/>
    <property type="evidence" value="ECO:0007669"/>
    <property type="project" value="InterPro"/>
</dbReference>
<dbReference type="InterPro" id="IPR013216">
    <property type="entry name" value="Methyltransf_11"/>
</dbReference>
<name>A0A327JPU0_9HYPH</name>
<dbReference type="RefSeq" id="WP_111433463.1">
    <property type="nucleotide sequence ID" value="NZ_JACIGG010000010.1"/>
</dbReference>
<evidence type="ECO:0000313" key="2">
    <source>
        <dbReference type="EMBL" id="RAI28469.1"/>
    </source>
</evidence>
<dbReference type="EMBL" id="NPEV01000009">
    <property type="protein sequence ID" value="RAI28469.1"/>
    <property type="molecule type" value="Genomic_DNA"/>
</dbReference>
<protein>
    <recommendedName>
        <fullName evidence="1">Methyltransferase type 11 domain-containing protein</fullName>
    </recommendedName>
</protein>
<comment type="caution">
    <text evidence="2">The sequence shown here is derived from an EMBL/GenBank/DDBJ whole genome shotgun (WGS) entry which is preliminary data.</text>
</comment>
<dbReference type="AlphaFoldDB" id="A0A327JPU0"/>
<proteinExistence type="predicted"/>
<reference evidence="2 3" key="1">
    <citation type="submission" date="2017-07" db="EMBL/GenBank/DDBJ databases">
        <title>Draft Genome Sequences of Select Purple Nonsulfur Bacteria.</title>
        <authorList>
            <person name="Lasarre B."/>
            <person name="Mckinlay J.B."/>
        </authorList>
    </citation>
    <scope>NUCLEOTIDE SEQUENCE [LARGE SCALE GENOMIC DNA]</scope>
    <source>
        <strain evidence="2 3">DSM 11290</strain>
    </source>
</reference>
<organism evidence="2 3">
    <name type="scientific">Rhodobium orientis</name>
    <dbReference type="NCBI Taxonomy" id="34017"/>
    <lineage>
        <taxon>Bacteria</taxon>
        <taxon>Pseudomonadati</taxon>
        <taxon>Pseudomonadota</taxon>
        <taxon>Alphaproteobacteria</taxon>
        <taxon>Hyphomicrobiales</taxon>
        <taxon>Rhodobiaceae</taxon>
        <taxon>Rhodobium</taxon>
    </lineage>
</organism>
<gene>
    <name evidence="2" type="ORF">CH339_06150</name>
</gene>
<keyword evidence="3" id="KW-1185">Reference proteome</keyword>
<evidence type="ECO:0000313" key="3">
    <source>
        <dbReference type="Proteomes" id="UP000249299"/>
    </source>
</evidence>
<sequence>MYVDVLHMKGFYEQPLGRMVRSVVSARLREIWPKVAGDRVLGIGFATPYLRPFLAESERVIAFMPAPQGVIAWPPEGPNVAGLVDEDAWPLPDGSIDRIIAVHGLEMADNPGAVLREAWRVLVPGGRLLIVVPARRGLWAQTEGTPFGYGRPFSSGQLTAFLEDAMLTPVAWSEALHFAPSSRRLLLRYARTSERLGQKLWPALAGVLVVEAEKKVMKGIKLKPSRAKAVFRPVFAPQAAPRGASRSKG</sequence>
<evidence type="ECO:0000259" key="1">
    <source>
        <dbReference type="Pfam" id="PF08241"/>
    </source>
</evidence>
<dbReference type="Proteomes" id="UP000249299">
    <property type="component" value="Unassembled WGS sequence"/>
</dbReference>
<dbReference type="OrthoDB" id="9800231at2"/>
<dbReference type="Gene3D" id="3.40.50.150">
    <property type="entry name" value="Vaccinia Virus protein VP39"/>
    <property type="match status" value="1"/>
</dbReference>
<dbReference type="Pfam" id="PF08241">
    <property type="entry name" value="Methyltransf_11"/>
    <property type="match status" value="1"/>
</dbReference>
<dbReference type="CDD" id="cd02440">
    <property type="entry name" value="AdoMet_MTases"/>
    <property type="match status" value="1"/>
</dbReference>
<dbReference type="SUPFAM" id="SSF53335">
    <property type="entry name" value="S-adenosyl-L-methionine-dependent methyltransferases"/>
    <property type="match status" value="1"/>
</dbReference>
<dbReference type="InterPro" id="IPR029063">
    <property type="entry name" value="SAM-dependent_MTases_sf"/>
</dbReference>
<feature type="domain" description="Methyltransferase type 11" evidence="1">
    <location>
        <begin position="84"/>
        <end position="130"/>
    </location>
</feature>